<comment type="caution">
    <text evidence="2">The sequence shown here is derived from an EMBL/GenBank/DDBJ whole genome shotgun (WGS) entry which is preliminary data.</text>
</comment>
<dbReference type="EMBL" id="ANOG01000358">
    <property type="protein sequence ID" value="EMI20555.1"/>
    <property type="molecule type" value="Genomic_DNA"/>
</dbReference>
<protein>
    <submittedName>
        <fullName evidence="2">Secreted protein</fullName>
    </submittedName>
</protein>
<gene>
    <name evidence="2" type="ORF">RMSM_02521</name>
</gene>
<feature type="signal peptide" evidence="1">
    <location>
        <begin position="1"/>
        <end position="23"/>
    </location>
</feature>
<dbReference type="Proteomes" id="UP000011991">
    <property type="component" value="Unassembled WGS sequence"/>
</dbReference>
<accession>M5RMM2</accession>
<keyword evidence="1" id="KW-0732">Signal</keyword>
<dbReference type="OrthoDB" id="280148at2"/>
<sequence length="175" mass="19201">MQRLLVSTVSLAACLVTATVTQALTVAYGQRDIGDAGSGCVGGWISAHSNLGYFRGDTEMLNTHLASLNTEFAEHSHMAMVLHSGMMVVDNPEEQPLTGFGDQERTQLTIDWSVRKTCPSDDVLAGHCKCDRRNVTVDVWIANEIRLRDLSIPSGFSVKSGREIEQFIESQTTRN</sequence>
<feature type="chain" id="PRO_5004070851" evidence="1">
    <location>
        <begin position="24"/>
        <end position="175"/>
    </location>
</feature>
<organism evidence="2 3">
    <name type="scientific">Rhodopirellula maiorica SM1</name>
    <dbReference type="NCBI Taxonomy" id="1265738"/>
    <lineage>
        <taxon>Bacteria</taxon>
        <taxon>Pseudomonadati</taxon>
        <taxon>Planctomycetota</taxon>
        <taxon>Planctomycetia</taxon>
        <taxon>Pirellulales</taxon>
        <taxon>Pirellulaceae</taxon>
        <taxon>Novipirellula</taxon>
    </lineage>
</organism>
<name>M5RMM2_9BACT</name>
<dbReference type="RefSeq" id="WP_008695736.1">
    <property type="nucleotide sequence ID" value="NZ_ANOG01000358.1"/>
</dbReference>
<evidence type="ECO:0000313" key="2">
    <source>
        <dbReference type="EMBL" id="EMI20555.1"/>
    </source>
</evidence>
<evidence type="ECO:0000256" key="1">
    <source>
        <dbReference type="SAM" id="SignalP"/>
    </source>
</evidence>
<evidence type="ECO:0000313" key="3">
    <source>
        <dbReference type="Proteomes" id="UP000011991"/>
    </source>
</evidence>
<dbReference type="PATRIC" id="fig|1265738.3.peg.2534"/>
<dbReference type="AlphaFoldDB" id="M5RMM2"/>
<keyword evidence="3" id="KW-1185">Reference proteome</keyword>
<proteinExistence type="predicted"/>
<reference evidence="2 3" key="1">
    <citation type="journal article" date="2013" name="Mar. Genomics">
        <title>Expression of sulfatases in Rhodopirellula baltica and the diversity of sulfatases in the genus Rhodopirellula.</title>
        <authorList>
            <person name="Wegner C.E."/>
            <person name="Richter-Heitmann T."/>
            <person name="Klindworth A."/>
            <person name="Klockow C."/>
            <person name="Richter M."/>
            <person name="Achstetter T."/>
            <person name="Glockner F.O."/>
            <person name="Harder J."/>
        </authorList>
    </citation>
    <scope>NUCLEOTIDE SEQUENCE [LARGE SCALE GENOMIC DNA]</scope>
    <source>
        <strain evidence="2 3">SM1</strain>
    </source>
</reference>